<evidence type="ECO:0000313" key="3">
    <source>
        <dbReference type="EMBL" id="KAG2373559.1"/>
    </source>
</evidence>
<feature type="transmembrane region" description="Helical" evidence="1">
    <location>
        <begin position="404"/>
        <end position="423"/>
    </location>
</feature>
<dbReference type="InterPro" id="IPR044926">
    <property type="entry name" value="RGS_subdomain_2"/>
</dbReference>
<dbReference type="Proteomes" id="UP000816034">
    <property type="component" value="Unassembled WGS sequence"/>
</dbReference>
<proteinExistence type="predicted"/>
<protein>
    <recommendedName>
        <fullName evidence="2">RGS domain-containing protein</fullName>
    </recommendedName>
</protein>
<reference evidence="3 4" key="1">
    <citation type="journal article" date="2018" name="BMC Genomics">
        <title>The genome of Naegleria lovaniensis, the basis for a comparative approach to unravel pathogenicity factors of the human pathogenic amoeba N. fowleri.</title>
        <authorList>
            <person name="Liechti N."/>
            <person name="Schurch N."/>
            <person name="Bruggmann R."/>
            <person name="Wittwer M."/>
        </authorList>
    </citation>
    <scope>NUCLEOTIDE SEQUENCE [LARGE SCALE GENOMIC DNA]</scope>
    <source>
        <strain evidence="3 4">ATCC 30569</strain>
    </source>
</reference>
<dbReference type="InterPro" id="IPR036305">
    <property type="entry name" value="RGS_sf"/>
</dbReference>
<evidence type="ECO:0000259" key="2">
    <source>
        <dbReference type="PROSITE" id="PS50132"/>
    </source>
</evidence>
<dbReference type="GeneID" id="68104476"/>
<feature type="transmembrane region" description="Helical" evidence="1">
    <location>
        <begin position="270"/>
        <end position="289"/>
    </location>
</feature>
<comment type="caution">
    <text evidence="3">The sequence shown here is derived from an EMBL/GenBank/DDBJ whole genome shotgun (WGS) entry which is preliminary data.</text>
</comment>
<accession>A0AA88GFB9</accession>
<keyword evidence="1" id="KW-0472">Membrane</keyword>
<dbReference type="Pfam" id="PF00615">
    <property type="entry name" value="RGS"/>
    <property type="match status" value="1"/>
</dbReference>
<feature type="transmembrane region" description="Helical" evidence="1">
    <location>
        <begin position="41"/>
        <end position="66"/>
    </location>
</feature>
<evidence type="ECO:0000256" key="1">
    <source>
        <dbReference type="SAM" id="Phobius"/>
    </source>
</evidence>
<organism evidence="3 4">
    <name type="scientific">Naegleria lovaniensis</name>
    <name type="common">Amoeba</name>
    <dbReference type="NCBI Taxonomy" id="51637"/>
    <lineage>
        <taxon>Eukaryota</taxon>
        <taxon>Discoba</taxon>
        <taxon>Heterolobosea</taxon>
        <taxon>Tetramitia</taxon>
        <taxon>Eutetramitia</taxon>
        <taxon>Vahlkampfiidae</taxon>
        <taxon>Naegleria</taxon>
    </lineage>
</organism>
<dbReference type="InterPro" id="IPR016137">
    <property type="entry name" value="RGS"/>
</dbReference>
<name>A0AA88GFB9_NAELO</name>
<feature type="transmembrane region" description="Helical" evidence="1">
    <location>
        <begin position="367"/>
        <end position="384"/>
    </location>
</feature>
<keyword evidence="1" id="KW-0812">Transmembrane</keyword>
<sequence length="607" mass="69144">MISNDTLSSSFNDSLICHPFLLARGRKSQFGLCDDEVSATVIVAVVLFLHTSLLIGAFIGLGYKLYQLKRTHVQRMSKVNFLTLARNPALMVLGALFGYIFCFILDVRVLIGRKLFPCFIFTLAYHFSVPMLSSVIVLRLIRLIVLGWMSNAKVRVGKRQMLRESMEHVALTGNAVSENAMNELVQLQQPSTPSVTSDTSRSTTMTPSDIALVDIQNNSTSITYVKEHEKPQRSSNDDKELIYFKKDTYFQNFEKGKLIDLLKFSVSSKFIYLFFGIIGFIHLTIYLIIGGVDYNNFIHGIKNSSTNKKQAFVVDTFVFAAENGCGTGTYHTNMYITYLAVYVIVIFICSIGAFFMKRDIWFVKREIALSTTNWAFFALVYGVVNLFTDVTTLVDYFVPVAPSTVQIACMLDVVFTLILPLYYQTTEKKKELTTISTNISSPNVNQDSHIRKILTHSKWNSRFLQFSEKSFSSEDIMMWNAVEQFKKVSHSDQLRTELFLKICDTYLKIGSPLELNIPRKEFGVPEIMQLYHSLTSKTSSKEGITTTVATSTTTTNQNEIISCSIFDRVQSCCEHNMLDNYTRFELVYEKQLRDECIFQEHSCLNMK</sequence>
<dbReference type="AlphaFoldDB" id="A0AA88GFB9"/>
<dbReference type="SUPFAM" id="SSF48097">
    <property type="entry name" value="Regulator of G-protein signaling, RGS"/>
    <property type="match status" value="1"/>
</dbReference>
<feature type="transmembrane region" description="Helical" evidence="1">
    <location>
        <begin position="87"/>
        <end position="111"/>
    </location>
</feature>
<feature type="transmembrane region" description="Helical" evidence="1">
    <location>
        <begin position="335"/>
        <end position="355"/>
    </location>
</feature>
<gene>
    <name evidence="3" type="ORF">C9374_012022</name>
</gene>
<dbReference type="PANTHER" id="PTHR10845">
    <property type="entry name" value="REGULATOR OF G PROTEIN SIGNALING"/>
    <property type="match status" value="1"/>
</dbReference>
<evidence type="ECO:0000313" key="4">
    <source>
        <dbReference type="Proteomes" id="UP000816034"/>
    </source>
</evidence>
<dbReference type="RefSeq" id="XP_044542733.1">
    <property type="nucleotide sequence ID" value="XM_044687743.1"/>
</dbReference>
<keyword evidence="4" id="KW-1185">Reference proteome</keyword>
<dbReference type="CDD" id="cd07440">
    <property type="entry name" value="RGS"/>
    <property type="match status" value="1"/>
</dbReference>
<dbReference type="EMBL" id="PYSW02000053">
    <property type="protein sequence ID" value="KAG2373559.1"/>
    <property type="molecule type" value="Genomic_DNA"/>
</dbReference>
<feature type="domain" description="RGS" evidence="2">
    <location>
        <begin position="449"/>
        <end position="512"/>
    </location>
</feature>
<dbReference type="PROSITE" id="PS50132">
    <property type="entry name" value="RGS"/>
    <property type="match status" value="1"/>
</dbReference>
<keyword evidence="1" id="KW-1133">Transmembrane helix</keyword>
<dbReference type="Gene3D" id="1.10.167.10">
    <property type="entry name" value="Regulator of G-protein Signalling 4, domain 2"/>
    <property type="match status" value="1"/>
</dbReference>
<feature type="transmembrane region" description="Helical" evidence="1">
    <location>
        <begin position="123"/>
        <end position="149"/>
    </location>
</feature>
<dbReference type="PANTHER" id="PTHR10845:SF192">
    <property type="entry name" value="DOUBLE HIT, ISOFORM B"/>
    <property type="match status" value="1"/>
</dbReference>